<organism evidence="2 3">
    <name type="scientific">Trifolium medium</name>
    <dbReference type="NCBI Taxonomy" id="97028"/>
    <lineage>
        <taxon>Eukaryota</taxon>
        <taxon>Viridiplantae</taxon>
        <taxon>Streptophyta</taxon>
        <taxon>Embryophyta</taxon>
        <taxon>Tracheophyta</taxon>
        <taxon>Spermatophyta</taxon>
        <taxon>Magnoliopsida</taxon>
        <taxon>eudicotyledons</taxon>
        <taxon>Gunneridae</taxon>
        <taxon>Pentapetalae</taxon>
        <taxon>rosids</taxon>
        <taxon>fabids</taxon>
        <taxon>Fabales</taxon>
        <taxon>Fabaceae</taxon>
        <taxon>Papilionoideae</taxon>
        <taxon>50 kb inversion clade</taxon>
        <taxon>NPAAA clade</taxon>
        <taxon>Hologalegina</taxon>
        <taxon>IRL clade</taxon>
        <taxon>Trifolieae</taxon>
        <taxon>Trifolium</taxon>
    </lineage>
</organism>
<dbReference type="Proteomes" id="UP000265520">
    <property type="component" value="Unassembled WGS sequence"/>
</dbReference>
<accession>A0A392WC11</accession>
<evidence type="ECO:0000313" key="2">
    <source>
        <dbReference type="EMBL" id="MCI97756.1"/>
    </source>
</evidence>
<keyword evidence="3" id="KW-1185">Reference proteome</keyword>
<dbReference type="AlphaFoldDB" id="A0A392WC11"/>
<sequence length="55" mass="6406">MLYSCKQKNRTDLRTRGWFRTTTFRSSPASEAILPPEPIRPSEVLPLQRPYSLRG</sequence>
<evidence type="ECO:0000256" key="1">
    <source>
        <dbReference type="SAM" id="MobiDB-lite"/>
    </source>
</evidence>
<name>A0A392WC11_9FABA</name>
<reference evidence="2 3" key="1">
    <citation type="journal article" date="2018" name="Front. Plant Sci.">
        <title>Red Clover (Trifolium pratense) and Zigzag Clover (T. medium) - A Picture of Genomic Similarities and Differences.</title>
        <authorList>
            <person name="Dluhosova J."/>
            <person name="Istvanek J."/>
            <person name="Nedelnik J."/>
            <person name="Repkova J."/>
        </authorList>
    </citation>
    <scope>NUCLEOTIDE SEQUENCE [LARGE SCALE GENOMIC DNA]</scope>
    <source>
        <strain evidence="3">cv. 10/8</strain>
        <tissue evidence="2">Leaf</tissue>
    </source>
</reference>
<dbReference type="EMBL" id="LXQA011453060">
    <property type="protein sequence ID" value="MCI97756.1"/>
    <property type="molecule type" value="Genomic_DNA"/>
</dbReference>
<protein>
    <submittedName>
        <fullName evidence="2">Uncharacterized protein</fullName>
    </submittedName>
</protein>
<comment type="caution">
    <text evidence="2">The sequence shown here is derived from an EMBL/GenBank/DDBJ whole genome shotgun (WGS) entry which is preliminary data.</text>
</comment>
<evidence type="ECO:0000313" key="3">
    <source>
        <dbReference type="Proteomes" id="UP000265520"/>
    </source>
</evidence>
<proteinExistence type="predicted"/>
<feature type="region of interest" description="Disordered" evidence="1">
    <location>
        <begin position="29"/>
        <end position="55"/>
    </location>
</feature>